<dbReference type="Pfam" id="PF03080">
    <property type="entry name" value="Neprosin"/>
    <property type="match status" value="1"/>
</dbReference>
<dbReference type="PANTHER" id="PTHR31589:SF221">
    <property type="entry name" value="LIGASE, PUTATIVE (DUF239)-RELATED"/>
    <property type="match status" value="1"/>
</dbReference>
<dbReference type="InterPro" id="IPR004314">
    <property type="entry name" value="Neprosin"/>
</dbReference>
<feature type="domain" description="Neprosin PEP catalytic" evidence="1">
    <location>
        <begin position="1"/>
        <end position="75"/>
    </location>
</feature>
<proteinExistence type="predicted"/>
<dbReference type="Proteomes" id="UP000237347">
    <property type="component" value="Unassembled WGS sequence"/>
</dbReference>
<dbReference type="InterPro" id="IPR053168">
    <property type="entry name" value="Glutamic_endopeptidase"/>
</dbReference>
<name>A0AAW0L648_QUESU</name>
<organism evidence="2 3">
    <name type="scientific">Quercus suber</name>
    <name type="common">Cork oak</name>
    <dbReference type="NCBI Taxonomy" id="58331"/>
    <lineage>
        <taxon>Eukaryota</taxon>
        <taxon>Viridiplantae</taxon>
        <taxon>Streptophyta</taxon>
        <taxon>Embryophyta</taxon>
        <taxon>Tracheophyta</taxon>
        <taxon>Spermatophyta</taxon>
        <taxon>Magnoliopsida</taxon>
        <taxon>eudicotyledons</taxon>
        <taxon>Gunneridae</taxon>
        <taxon>Pentapetalae</taxon>
        <taxon>rosids</taxon>
        <taxon>fabids</taxon>
        <taxon>Fagales</taxon>
        <taxon>Fagaceae</taxon>
        <taxon>Quercus</taxon>
    </lineage>
</organism>
<dbReference type="EMBL" id="PKMF04000155">
    <property type="protein sequence ID" value="KAK7846428.1"/>
    <property type="molecule type" value="Genomic_DNA"/>
</dbReference>
<accession>A0AAW0L648</accession>
<keyword evidence="3" id="KW-1185">Reference proteome</keyword>
<evidence type="ECO:0000259" key="1">
    <source>
        <dbReference type="PROSITE" id="PS52045"/>
    </source>
</evidence>
<dbReference type="AlphaFoldDB" id="A0AAW0L648"/>
<evidence type="ECO:0000313" key="2">
    <source>
        <dbReference type="EMBL" id="KAK7846428.1"/>
    </source>
</evidence>
<gene>
    <name evidence="2" type="ORF">CFP56_007987</name>
</gene>
<protein>
    <recommendedName>
        <fullName evidence="1">Neprosin PEP catalytic domain-containing protein</fullName>
    </recommendedName>
</protein>
<sequence length="76" mass="8314">MGSGHFPNEGYGKASYVQNIQYVDSKGNFIDAEVERLVPDAMKPCYNIDVQNDKSGGSGTHFYFGGPGYSEDKCPK</sequence>
<dbReference type="PANTHER" id="PTHR31589">
    <property type="entry name" value="PROTEIN, PUTATIVE (DUF239)-RELATED-RELATED"/>
    <property type="match status" value="1"/>
</dbReference>
<comment type="caution">
    <text evidence="2">The sequence shown here is derived from an EMBL/GenBank/DDBJ whole genome shotgun (WGS) entry which is preliminary data.</text>
</comment>
<evidence type="ECO:0000313" key="3">
    <source>
        <dbReference type="Proteomes" id="UP000237347"/>
    </source>
</evidence>
<dbReference type="PROSITE" id="PS52045">
    <property type="entry name" value="NEPROSIN_PEP_CD"/>
    <property type="match status" value="1"/>
</dbReference>
<reference evidence="2 3" key="1">
    <citation type="journal article" date="2018" name="Sci. Data">
        <title>The draft genome sequence of cork oak.</title>
        <authorList>
            <person name="Ramos A.M."/>
            <person name="Usie A."/>
            <person name="Barbosa P."/>
            <person name="Barros P.M."/>
            <person name="Capote T."/>
            <person name="Chaves I."/>
            <person name="Simoes F."/>
            <person name="Abreu I."/>
            <person name="Carrasquinho I."/>
            <person name="Faro C."/>
            <person name="Guimaraes J.B."/>
            <person name="Mendonca D."/>
            <person name="Nobrega F."/>
            <person name="Rodrigues L."/>
            <person name="Saibo N.J.M."/>
            <person name="Varela M.C."/>
            <person name="Egas C."/>
            <person name="Matos J."/>
            <person name="Miguel C.M."/>
            <person name="Oliveira M.M."/>
            <person name="Ricardo C.P."/>
            <person name="Goncalves S."/>
        </authorList>
    </citation>
    <scope>NUCLEOTIDE SEQUENCE [LARGE SCALE GENOMIC DNA]</scope>
    <source>
        <strain evidence="3">cv. HL8</strain>
    </source>
</reference>